<evidence type="ECO:0000259" key="1">
    <source>
        <dbReference type="Pfam" id="PF00535"/>
    </source>
</evidence>
<evidence type="ECO:0000313" key="3">
    <source>
        <dbReference type="Proteomes" id="UP000666369"/>
    </source>
</evidence>
<dbReference type="PANTHER" id="PTHR22916:SF3">
    <property type="entry name" value="UDP-GLCNAC:BETAGAL BETA-1,3-N-ACETYLGLUCOSAMINYLTRANSFERASE-LIKE PROTEIN 1"/>
    <property type="match status" value="1"/>
</dbReference>
<dbReference type="RefSeq" id="WP_166108163.1">
    <property type="nucleotide sequence ID" value="NZ_JAADJT010000016.1"/>
</dbReference>
<reference evidence="3" key="2">
    <citation type="submission" date="2023-07" db="EMBL/GenBank/DDBJ databases">
        <title>Duganella aceri sp. nov., isolated from tree sap.</title>
        <authorList>
            <person name="Kim I.S."/>
        </authorList>
    </citation>
    <scope>NUCLEOTIDE SEQUENCE [LARGE SCALE GENOMIC DNA]</scope>
    <source>
        <strain evidence="3">SAP-35</strain>
    </source>
</reference>
<evidence type="ECO:0000313" key="2">
    <source>
        <dbReference type="EMBL" id="NGZ88047.1"/>
    </source>
</evidence>
<name>A0ABX0FTM2_9BURK</name>
<accession>A0ABX0FTM2</accession>
<protein>
    <submittedName>
        <fullName evidence="2">Glycosyltransferase</fullName>
    </submittedName>
</protein>
<dbReference type="Pfam" id="PF00535">
    <property type="entry name" value="Glycos_transf_2"/>
    <property type="match status" value="1"/>
</dbReference>
<dbReference type="SUPFAM" id="SSF53448">
    <property type="entry name" value="Nucleotide-diphospho-sugar transferases"/>
    <property type="match status" value="1"/>
</dbReference>
<dbReference type="InterPro" id="IPR001173">
    <property type="entry name" value="Glyco_trans_2-like"/>
</dbReference>
<dbReference type="InterPro" id="IPR029044">
    <property type="entry name" value="Nucleotide-diphossugar_trans"/>
</dbReference>
<gene>
    <name evidence="2" type="ORF">GW587_27780</name>
</gene>
<feature type="domain" description="Glycosyltransferase 2-like" evidence="1">
    <location>
        <begin position="4"/>
        <end position="111"/>
    </location>
</feature>
<comment type="caution">
    <text evidence="2">The sequence shown here is derived from an EMBL/GenBank/DDBJ whole genome shotgun (WGS) entry which is preliminary data.</text>
</comment>
<keyword evidence="3" id="KW-1185">Reference proteome</keyword>
<organism evidence="2 3">
    <name type="scientific">Duganella aceris</name>
    <dbReference type="NCBI Taxonomy" id="2703883"/>
    <lineage>
        <taxon>Bacteria</taxon>
        <taxon>Pseudomonadati</taxon>
        <taxon>Pseudomonadota</taxon>
        <taxon>Betaproteobacteria</taxon>
        <taxon>Burkholderiales</taxon>
        <taxon>Oxalobacteraceae</taxon>
        <taxon>Telluria group</taxon>
        <taxon>Duganella</taxon>
    </lineage>
</organism>
<dbReference type="EMBL" id="JAADJT010000016">
    <property type="protein sequence ID" value="NGZ88047.1"/>
    <property type="molecule type" value="Genomic_DNA"/>
</dbReference>
<sequence>MLLSVIVPCYNVGVDIQRLLRSITTQLASDCELVLVDDGSTDDTAAQIDAFVAGYTGAGHIVARTTPNAGAAKARAHGLTLASGEFIYFCDSDDIFQPDFVATFRRSLAEHPGMDLLYFSSDVVVADGDGLRRVAPKVAYRERHVFRQGGELLAHNLAQGMYTAAVWTFVARRALIERSNAVFTPRKAHEDHLYTLRAIMGARLIVAVPDLLYRQKIRIGSLTQSKKNSAYLVDRITAYQEADAFLRECGFPQRAAYDRWSLRGMLSIIKENRALLPAVLLRPAGASMVRLGLKSLLTPRR</sequence>
<dbReference type="Proteomes" id="UP000666369">
    <property type="component" value="Unassembled WGS sequence"/>
</dbReference>
<dbReference type="PANTHER" id="PTHR22916">
    <property type="entry name" value="GLYCOSYLTRANSFERASE"/>
    <property type="match status" value="1"/>
</dbReference>
<reference evidence="2 3" key="1">
    <citation type="submission" date="2020-01" db="EMBL/GenBank/DDBJ databases">
        <authorList>
            <person name="Lee S.D."/>
        </authorList>
    </citation>
    <scope>NUCLEOTIDE SEQUENCE [LARGE SCALE GENOMIC DNA]</scope>
    <source>
        <strain evidence="2 3">SAP-35</strain>
    </source>
</reference>
<dbReference type="Gene3D" id="3.90.550.10">
    <property type="entry name" value="Spore Coat Polysaccharide Biosynthesis Protein SpsA, Chain A"/>
    <property type="match status" value="1"/>
</dbReference>
<proteinExistence type="predicted"/>